<dbReference type="InterPro" id="IPR006566">
    <property type="entry name" value="FBD"/>
</dbReference>
<dbReference type="Pfam" id="PF08387">
    <property type="entry name" value="FBD"/>
    <property type="match status" value="1"/>
</dbReference>
<evidence type="ECO:0000313" key="3">
    <source>
        <dbReference type="EnsemblPlants" id="TuG1812G0600000877.01.T01"/>
    </source>
</evidence>
<proteinExistence type="predicted"/>
<dbReference type="Gene3D" id="3.80.10.10">
    <property type="entry name" value="Ribonuclease Inhibitor"/>
    <property type="match status" value="1"/>
</dbReference>
<dbReference type="SUPFAM" id="SSF52047">
    <property type="entry name" value="RNI-like"/>
    <property type="match status" value="1"/>
</dbReference>
<reference evidence="3" key="3">
    <citation type="submission" date="2022-06" db="UniProtKB">
        <authorList>
            <consortium name="EnsemblPlants"/>
        </authorList>
    </citation>
    <scope>IDENTIFICATION</scope>
</reference>
<name>A0A8R7UQ13_TRIUA</name>
<dbReference type="Proteomes" id="UP000015106">
    <property type="component" value="Chromosome 6"/>
</dbReference>
<evidence type="ECO:0000259" key="2">
    <source>
        <dbReference type="Pfam" id="PF24758"/>
    </source>
</evidence>
<dbReference type="InterPro" id="IPR032675">
    <property type="entry name" value="LRR_dom_sf"/>
</dbReference>
<evidence type="ECO:0000259" key="1">
    <source>
        <dbReference type="Pfam" id="PF08387"/>
    </source>
</evidence>
<keyword evidence="4" id="KW-1185">Reference proteome</keyword>
<dbReference type="EnsemblPlants" id="TuG1812G0600000877.01.T01">
    <property type="protein sequence ID" value="TuG1812G0600000877.01.T01"/>
    <property type="gene ID" value="TuG1812G0600000877.01"/>
</dbReference>
<dbReference type="PANTHER" id="PTHR32141">
    <property type="match status" value="1"/>
</dbReference>
<feature type="domain" description="F-box/LRR-repeat protein 15/At3g58940/PEG3-like LRR" evidence="2">
    <location>
        <begin position="2"/>
        <end position="155"/>
    </location>
</feature>
<evidence type="ECO:0008006" key="5">
    <source>
        <dbReference type="Google" id="ProtNLM"/>
    </source>
</evidence>
<dbReference type="Gramene" id="TuG1812G0600000877.01.T01">
    <property type="protein sequence ID" value="TuG1812G0600000877.01.T01"/>
    <property type="gene ID" value="TuG1812G0600000877.01"/>
</dbReference>
<dbReference type="PANTHER" id="PTHR32141:SF145">
    <property type="entry name" value="F-BOX DOMAIN-CONTAINING PROTEIN"/>
    <property type="match status" value="1"/>
</dbReference>
<reference evidence="3" key="2">
    <citation type="submission" date="2018-03" db="EMBL/GenBank/DDBJ databases">
        <title>The Triticum urartu genome reveals the dynamic nature of wheat genome evolution.</title>
        <authorList>
            <person name="Ling H."/>
            <person name="Ma B."/>
            <person name="Shi X."/>
            <person name="Liu H."/>
            <person name="Dong L."/>
            <person name="Sun H."/>
            <person name="Cao Y."/>
            <person name="Gao Q."/>
            <person name="Zheng S."/>
            <person name="Li Y."/>
            <person name="Yu Y."/>
            <person name="Du H."/>
            <person name="Qi M."/>
            <person name="Li Y."/>
            <person name="Yu H."/>
            <person name="Cui Y."/>
            <person name="Wang N."/>
            <person name="Chen C."/>
            <person name="Wu H."/>
            <person name="Zhao Y."/>
            <person name="Zhang J."/>
            <person name="Li Y."/>
            <person name="Zhou W."/>
            <person name="Zhang B."/>
            <person name="Hu W."/>
            <person name="Eijk M."/>
            <person name="Tang J."/>
            <person name="Witsenboer H."/>
            <person name="Zhao S."/>
            <person name="Li Z."/>
            <person name="Zhang A."/>
            <person name="Wang D."/>
            <person name="Liang C."/>
        </authorList>
    </citation>
    <scope>NUCLEOTIDE SEQUENCE [LARGE SCALE GENOMIC DNA]</scope>
    <source>
        <strain evidence="3">cv. G1812</strain>
    </source>
</reference>
<accession>A0A8R7UQ13</accession>
<evidence type="ECO:0000313" key="4">
    <source>
        <dbReference type="Proteomes" id="UP000015106"/>
    </source>
</evidence>
<dbReference type="Pfam" id="PF24758">
    <property type="entry name" value="LRR_At5g56370"/>
    <property type="match status" value="1"/>
</dbReference>
<reference evidence="4" key="1">
    <citation type="journal article" date="2013" name="Nature">
        <title>Draft genome of the wheat A-genome progenitor Triticum urartu.</title>
        <authorList>
            <person name="Ling H.Q."/>
            <person name="Zhao S."/>
            <person name="Liu D."/>
            <person name="Wang J."/>
            <person name="Sun H."/>
            <person name="Zhang C."/>
            <person name="Fan H."/>
            <person name="Li D."/>
            <person name="Dong L."/>
            <person name="Tao Y."/>
            <person name="Gao C."/>
            <person name="Wu H."/>
            <person name="Li Y."/>
            <person name="Cui Y."/>
            <person name="Guo X."/>
            <person name="Zheng S."/>
            <person name="Wang B."/>
            <person name="Yu K."/>
            <person name="Liang Q."/>
            <person name="Yang W."/>
            <person name="Lou X."/>
            <person name="Chen J."/>
            <person name="Feng M."/>
            <person name="Jian J."/>
            <person name="Zhang X."/>
            <person name="Luo G."/>
            <person name="Jiang Y."/>
            <person name="Liu J."/>
            <person name="Wang Z."/>
            <person name="Sha Y."/>
            <person name="Zhang B."/>
            <person name="Wu H."/>
            <person name="Tang D."/>
            <person name="Shen Q."/>
            <person name="Xue P."/>
            <person name="Zou S."/>
            <person name="Wang X."/>
            <person name="Liu X."/>
            <person name="Wang F."/>
            <person name="Yang Y."/>
            <person name="An X."/>
            <person name="Dong Z."/>
            <person name="Zhang K."/>
            <person name="Zhang X."/>
            <person name="Luo M.C."/>
            <person name="Dvorak J."/>
            <person name="Tong Y."/>
            <person name="Wang J."/>
            <person name="Yang H."/>
            <person name="Li Z."/>
            <person name="Wang D."/>
            <person name="Zhang A."/>
            <person name="Wang J."/>
        </authorList>
    </citation>
    <scope>NUCLEOTIDE SEQUENCE</scope>
    <source>
        <strain evidence="4">cv. G1812</strain>
    </source>
</reference>
<dbReference type="AlphaFoldDB" id="A0A8R7UQ13"/>
<sequence length="225" mass="25801">MQLTLFYISFSVDGFHRLLSGCHALESLDMSDVRGVGCLHVSSRTLRSIGFHDSASKKAELVIEDAPRLVRLLLPFGFLDYDCVSIRVIRVPKLEILGPFLPVLSKLLVSQEIHPISFANCMRTVKVLSLRSFGLELDAVLNILGWFPFLEKLYIIFHKHKEMNNGNEHRYDPLHPIECLETHLKKVVFKSFVGHDKQVNFPTFFILNAKVLKKLNLMYMVAVYQ</sequence>
<dbReference type="InterPro" id="IPR055302">
    <property type="entry name" value="F-box_dom-containing"/>
</dbReference>
<feature type="domain" description="FBD" evidence="1">
    <location>
        <begin position="173"/>
        <end position="216"/>
    </location>
</feature>
<protein>
    <recommendedName>
        <fullName evidence="5">FBD domain-containing protein</fullName>
    </recommendedName>
</protein>
<dbReference type="InterPro" id="IPR055411">
    <property type="entry name" value="LRR_FXL15/At3g58940/PEG3-like"/>
</dbReference>
<organism evidence="3 4">
    <name type="scientific">Triticum urartu</name>
    <name type="common">Red wild einkorn</name>
    <name type="synonym">Crithodium urartu</name>
    <dbReference type="NCBI Taxonomy" id="4572"/>
    <lineage>
        <taxon>Eukaryota</taxon>
        <taxon>Viridiplantae</taxon>
        <taxon>Streptophyta</taxon>
        <taxon>Embryophyta</taxon>
        <taxon>Tracheophyta</taxon>
        <taxon>Spermatophyta</taxon>
        <taxon>Magnoliopsida</taxon>
        <taxon>Liliopsida</taxon>
        <taxon>Poales</taxon>
        <taxon>Poaceae</taxon>
        <taxon>BOP clade</taxon>
        <taxon>Pooideae</taxon>
        <taxon>Triticodae</taxon>
        <taxon>Triticeae</taxon>
        <taxon>Triticinae</taxon>
        <taxon>Triticum</taxon>
    </lineage>
</organism>